<name>M5Q092_DESAF</name>
<dbReference type="Proteomes" id="UP000011922">
    <property type="component" value="Unassembled WGS sequence"/>
</dbReference>
<dbReference type="GO" id="GO:0008195">
    <property type="term" value="F:phosphatidate phosphatase activity"/>
    <property type="evidence" value="ECO:0007669"/>
    <property type="project" value="InterPro"/>
</dbReference>
<dbReference type="InterPro" id="IPR052935">
    <property type="entry name" value="Mg2+_PAP"/>
</dbReference>
<organism evidence="3 4">
    <name type="scientific">Desulfocurvibacter africanus PCS</name>
    <dbReference type="NCBI Taxonomy" id="1262666"/>
    <lineage>
        <taxon>Bacteria</taxon>
        <taxon>Pseudomonadati</taxon>
        <taxon>Thermodesulfobacteriota</taxon>
        <taxon>Desulfovibrionia</taxon>
        <taxon>Desulfovibrionales</taxon>
        <taxon>Desulfovibrionaceae</taxon>
        <taxon>Desulfocurvibacter</taxon>
    </lineage>
</organism>
<protein>
    <recommendedName>
        <fullName evidence="2">Phosphatidate phosphatase APP1 catalytic domain-containing protein</fullName>
    </recommendedName>
</protein>
<feature type="region of interest" description="Disordered" evidence="1">
    <location>
        <begin position="384"/>
        <end position="413"/>
    </location>
</feature>
<dbReference type="PANTHER" id="PTHR28208:SF3">
    <property type="entry name" value="PHOSPHATIDATE PHOSPHATASE APP1"/>
    <property type="match status" value="1"/>
</dbReference>
<dbReference type="PANTHER" id="PTHR28208">
    <property type="entry name" value="PHOSPHATIDATE PHOSPHATASE APP1"/>
    <property type="match status" value="1"/>
</dbReference>
<dbReference type="RefSeq" id="WP_005988572.1">
    <property type="nucleotide sequence ID" value="NZ_AOSV01000030.1"/>
</dbReference>
<feature type="domain" description="Phosphatidate phosphatase APP1 catalytic" evidence="2">
    <location>
        <begin position="169"/>
        <end position="323"/>
    </location>
</feature>
<dbReference type="OrthoDB" id="9789875at2"/>
<dbReference type="InterPro" id="IPR019236">
    <property type="entry name" value="APP1_cat"/>
</dbReference>
<evidence type="ECO:0000313" key="3">
    <source>
        <dbReference type="EMBL" id="EMG36501.1"/>
    </source>
</evidence>
<reference evidence="3 4" key="1">
    <citation type="journal article" date="2013" name="Genome Announc.">
        <title>Draft Genome Sequence for Desulfovibrio africanus Strain PCS.</title>
        <authorList>
            <person name="Brown S.D."/>
            <person name="Utturkar S.M."/>
            <person name="Arkin A.P."/>
            <person name="Deutschbauer A.M."/>
            <person name="Elias D.A."/>
            <person name="Hazen T.C."/>
            <person name="Chakraborty R."/>
        </authorList>
    </citation>
    <scope>NUCLEOTIDE SEQUENCE [LARGE SCALE GENOMIC DNA]</scope>
    <source>
        <strain evidence="3 4">PCS</strain>
    </source>
</reference>
<dbReference type="PATRIC" id="fig|1262666.3.peg.3046"/>
<dbReference type="EMBL" id="AOSV01000030">
    <property type="protein sequence ID" value="EMG36501.1"/>
    <property type="molecule type" value="Genomic_DNA"/>
</dbReference>
<accession>M5Q092</accession>
<gene>
    <name evidence="3" type="ORF">PCS_03007</name>
</gene>
<feature type="compositionally biased region" description="Basic and acidic residues" evidence="1">
    <location>
        <begin position="401"/>
        <end position="413"/>
    </location>
</feature>
<comment type="caution">
    <text evidence="3">The sequence shown here is derived from an EMBL/GenBank/DDBJ whole genome shotgun (WGS) entry which is preliminary data.</text>
</comment>
<evidence type="ECO:0000259" key="2">
    <source>
        <dbReference type="Pfam" id="PF09949"/>
    </source>
</evidence>
<dbReference type="Pfam" id="PF09949">
    <property type="entry name" value="APP1_cat"/>
    <property type="match status" value="1"/>
</dbReference>
<sequence length="413" mass="46420">MEPRAFENSTPNAPIMILRRFAILASRYLLLARCGLKRRLGLLGPLQILAYRTYGNSRELLVRGRVVERKDVRPSRETDGMWRNLRNAWRTISRLPVPGARVAAEFQGRRSQAVADDRGFFELRLRPSAPLEPLLWQIVPLELLEPRPNPGPVEALAQVLTLPDKARHVVISDIDDTVVPTHATSALRMLRSLFLHNARTRLPFPGLAAFYRALHLDREGHPANPMLYVSRGPWSLYDLLAEFFALHGIPVGPVLFLRDWGLSEEGLTRPSPTGHKFKLITAMLELYDDLPFILVGDSGQLDPEIYAEIVERHPGRVHAVYIRLARPDQAREQGVLRLAEDLRQAGSELVLARDTMEMAVHAAERGWIEAWRLADIAGEKAVAEEPPGLLDGMHGQGRNTAGKDEPPDRGRVE</sequence>
<proteinExistence type="predicted"/>
<dbReference type="AlphaFoldDB" id="M5Q092"/>
<evidence type="ECO:0000313" key="4">
    <source>
        <dbReference type="Proteomes" id="UP000011922"/>
    </source>
</evidence>
<evidence type="ECO:0000256" key="1">
    <source>
        <dbReference type="SAM" id="MobiDB-lite"/>
    </source>
</evidence>